<protein>
    <recommendedName>
        <fullName evidence="7">WRKY domain-containing protein</fullName>
    </recommendedName>
</protein>
<evidence type="ECO:0000313" key="9">
    <source>
        <dbReference type="Proteomes" id="UP001054889"/>
    </source>
</evidence>
<keyword evidence="3" id="KW-0238">DNA-binding</keyword>
<comment type="caution">
    <text evidence="8">The sequence shown here is derived from an EMBL/GenBank/DDBJ whole genome shotgun (WGS) entry which is preliminary data.</text>
</comment>
<dbReference type="Pfam" id="PF03106">
    <property type="entry name" value="WRKY"/>
    <property type="match status" value="1"/>
</dbReference>
<dbReference type="InterPro" id="IPR044810">
    <property type="entry name" value="WRKY_plant"/>
</dbReference>
<dbReference type="InterPro" id="IPR036576">
    <property type="entry name" value="WRKY_dom_sf"/>
</dbReference>
<feature type="compositionally biased region" description="Low complexity" evidence="6">
    <location>
        <begin position="61"/>
        <end position="82"/>
    </location>
</feature>
<feature type="domain" description="WRKY" evidence="7">
    <location>
        <begin position="101"/>
        <end position="169"/>
    </location>
</feature>
<feature type="compositionally biased region" description="Basic residues" evidence="6">
    <location>
        <begin position="83"/>
        <end position="95"/>
    </location>
</feature>
<proteinExistence type="predicted"/>
<dbReference type="EMBL" id="BQKI01000082">
    <property type="protein sequence ID" value="GJN31392.1"/>
    <property type="molecule type" value="Genomic_DNA"/>
</dbReference>
<dbReference type="Proteomes" id="UP001054889">
    <property type="component" value="Unassembled WGS sequence"/>
</dbReference>
<keyword evidence="2" id="KW-0805">Transcription regulation</keyword>
<gene>
    <name evidence="8" type="primary">gb19786</name>
    <name evidence="8" type="ORF">PR202_gb19786</name>
</gene>
<keyword evidence="9" id="KW-1185">Reference proteome</keyword>
<accession>A0AAV5F948</accession>
<evidence type="ECO:0000256" key="5">
    <source>
        <dbReference type="ARBA" id="ARBA00023242"/>
    </source>
</evidence>
<reference evidence="8" key="2">
    <citation type="submission" date="2021-12" db="EMBL/GenBank/DDBJ databases">
        <title>Resequencing data analysis of finger millet.</title>
        <authorList>
            <person name="Hatakeyama M."/>
            <person name="Aluri S."/>
            <person name="Balachadran M.T."/>
            <person name="Sivarajan S.R."/>
            <person name="Poveda L."/>
            <person name="Shimizu-Inatsugi R."/>
            <person name="Schlapbach R."/>
            <person name="Sreeman S.M."/>
            <person name="Shimizu K.K."/>
        </authorList>
    </citation>
    <scope>NUCLEOTIDE SEQUENCE</scope>
</reference>
<dbReference type="AlphaFoldDB" id="A0AAV5F948"/>
<sequence length="322" mass="33874">MASLGRERAATVVNELIEAREGVERLKSFLMQLGDRRAPWTEQVADGVLNRLSNVMSALDGAAAGGQSSDGARPQPSASSSGRNRRKRNFSRRSQHAYEQRITATLDDGHIWRKYGQKEIQNSSNPRGYFRCTHRSDQGCPAKRQVQRCDADPSKHVVTYYGEHTCRDPSQIVPIVIHAAGDAPPDGGASNLISFALSRANAGSNNGGASSSQTVAAVDGSATQLSTSSWCTSDDVSAGSFMQVDELGAVVGSAAGVISARKVAAGSAPDDADTMMPGLGGVGTGTGAGSFPSSPNSLGFEVGDDDLFRLDLDPQLVCTLWN</sequence>
<dbReference type="SMART" id="SM00774">
    <property type="entry name" value="WRKY"/>
    <property type="match status" value="1"/>
</dbReference>
<feature type="region of interest" description="Disordered" evidence="6">
    <location>
        <begin position="61"/>
        <end position="100"/>
    </location>
</feature>
<keyword evidence="5" id="KW-0539">Nucleus</keyword>
<dbReference type="Gene3D" id="2.20.25.80">
    <property type="entry name" value="WRKY domain"/>
    <property type="match status" value="1"/>
</dbReference>
<organism evidence="8 9">
    <name type="scientific">Eleusine coracana subsp. coracana</name>
    <dbReference type="NCBI Taxonomy" id="191504"/>
    <lineage>
        <taxon>Eukaryota</taxon>
        <taxon>Viridiplantae</taxon>
        <taxon>Streptophyta</taxon>
        <taxon>Embryophyta</taxon>
        <taxon>Tracheophyta</taxon>
        <taxon>Spermatophyta</taxon>
        <taxon>Magnoliopsida</taxon>
        <taxon>Liliopsida</taxon>
        <taxon>Poales</taxon>
        <taxon>Poaceae</taxon>
        <taxon>PACMAD clade</taxon>
        <taxon>Chloridoideae</taxon>
        <taxon>Cynodonteae</taxon>
        <taxon>Eleusininae</taxon>
        <taxon>Eleusine</taxon>
    </lineage>
</organism>
<name>A0AAV5F948_ELECO</name>
<evidence type="ECO:0000256" key="6">
    <source>
        <dbReference type="SAM" id="MobiDB-lite"/>
    </source>
</evidence>
<comment type="subcellular location">
    <subcellularLocation>
        <location evidence="1">Nucleus</location>
    </subcellularLocation>
</comment>
<dbReference type="SUPFAM" id="SSF118290">
    <property type="entry name" value="WRKY DNA-binding domain"/>
    <property type="match status" value="1"/>
</dbReference>
<evidence type="ECO:0000313" key="8">
    <source>
        <dbReference type="EMBL" id="GJN31392.1"/>
    </source>
</evidence>
<evidence type="ECO:0000256" key="2">
    <source>
        <dbReference type="ARBA" id="ARBA00023015"/>
    </source>
</evidence>
<dbReference type="InterPro" id="IPR003657">
    <property type="entry name" value="WRKY_dom"/>
</dbReference>
<dbReference type="PROSITE" id="PS50811">
    <property type="entry name" value="WRKY"/>
    <property type="match status" value="1"/>
</dbReference>
<keyword evidence="4" id="KW-0804">Transcription</keyword>
<dbReference type="GO" id="GO:0043565">
    <property type="term" value="F:sequence-specific DNA binding"/>
    <property type="evidence" value="ECO:0007669"/>
    <property type="project" value="InterPro"/>
</dbReference>
<evidence type="ECO:0000256" key="4">
    <source>
        <dbReference type="ARBA" id="ARBA00023163"/>
    </source>
</evidence>
<dbReference type="GO" id="GO:0005634">
    <property type="term" value="C:nucleus"/>
    <property type="evidence" value="ECO:0007669"/>
    <property type="project" value="UniProtKB-SubCell"/>
</dbReference>
<reference evidence="8" key="1">
    <citation type="journal article" date="2018" name="DNA Res.">
        <title>Multiple hybrid de novo genome assembly of finger millet, an orphan allotetraploid crop.</title>
        <authorList>
            <person name="Hatakeyama M."/>
            <person name="Aluri S."/>
            <person name="Balachadran M.T."/>
            <person name="Sivarajan S.R."/>
            <person name="Patrignani A."/>
            <person name="Gruter S."/>
            <person name="Poveda L."/>
            <person name="Shimizu-Inatsugi R."/>
            <person name="Baeten J."/>
            <person name="Francoijs K.J."/>
            <person name="Nataraja K.N."/>
            <person name="Reddy Y.A.N."/>
            <person name="Phadnis S."/>
            <person name="Ravikumar R.L."/>
            <person name="Schlapbach R."/>
            <person name="Sreeman S.M."/>
            <person name="Shimizu K.K."/>
        </authorList>
    </citation>
    <scope>NUCLEOTIDE SEQUENCE</scope>
</reference>
<dbReference type="GO" id="GO:0003700">
    <property type="term" value="F:DNA-binding transcription factor activity"/>
    <property type="evidence" value="ECO:0007669"/>
    <property type="project" value="InterPro"/>
</dbReference>
<evidence type="ECO:0000259" key="7">
    <source>
        <dbReference type="PROSITE" id="PS50811"/>
    </source>
</evidence>
<evidence type="ECO:0000256" key="3">
    <source>
        <dbReference type="ARBA" id="ARBA00023125"/>
    </source>
</evidence>
<dbReference type="PANTHER" id="PTHR31282">
    <property type="entry name" value="WRKY TRANSCRIPTION FACTOR 21-RELATED"/>
    <property type="match status" value="1"/>
</dbReference>
<evidence type="ECO:0000256" key="1">
    <source>
        <dbReference type="ARBA" id="ARBA00004123"/>
    </source>
</evidence>